<organism evidence="2 3">
    <name type="scientific">Gossypium arboreum</name>
    <name type="common">Tree cotton</name>
    <name type="synonym">Gossypium nanking</name>
    <dbReference type="NCBI Taxonomy" id="29729"/>
    <lineage>
        <taxon>Eukaryota</taxon>
        <taxon>Viridiplantae</taxon>
        <taxon>Streptophyta</taxon>
        <taxon>Embryophyta</taxon>
        <taxon>Tracheophyta</taxon>
        <taxon>Spermatophyta</taxon>
        <taxon>Magnoliopsida</taxon>
        <taxon>eudicotyledons</taxon>
        <taxon>Gunneridae</taxon>
        <taxon>Pentapetalae</taxon>
        <taxon>rosids</taxon>
        <taxon>malvids</taxon>
        <taxon>Malvales</taxon>
        <taxon>Malvaceae</taxon>
        <taxon>Malvoideae</taxon>
        <taxon>Gossypium</taxon>
    </lineage>
</organism>
<dbReference type="AlphaFoldDB" id="A0A0B0PG68"/>
<evidence type="ECO:0000313" key="2">
    <source>
        <dbReference type="EMBL" id="KHG25448.1"/>
    </source>
</evidence>
<evidence type="ECO:0000313" key="3">
    <source>
        <dbReference type="Proteomes" id="UP000032142"/>
    </source>
</evidence>
<accession>A0A0B0PG68</accession>
<name>A0A0B0PG68_GOSAR</name>
<dbReference type="Proteomes" id="UP000032142">
    <property type="component" value="Unassembled WGS sequence"/>
</dbReference>
<dbReference type="PANTHER" id="PTHR34482">
    <property type="entry name" value="DNA DAMAGE-INDUCIBLE PROTEIN 1-LIKE"/>
    <property type="match status" value="1"/>
</dbReference>
<evidence type="ECO:0000256" key="1">
    <source>
        <dbReference type="SAM" id="MobiDB-lite"/>
    </source>
</evidence>
<reference evidence="3" key="1">
    <citation type="submission" date="2014-09" db="EMBL/GenBank/DDBJ databases">
        <authorList>
            <person name="Mudge J."/>
            <person name="Ramaraj T."/>
            <person name="Lindquist I.E."/>
            <person name="Bharti A.K."/>
            <person name="Sundararajan A."/>
            <person name="Cameron C.T."/>
            <person name="Woodward J.E."/>
            <person name="May G.D."/>
            <person name="Brubaker C."/>
            <person name="Broadhvest J."/>
            <person name="Wilkins T.A."/>
        </authorList>
    </citation>
    <scope>NUCLEOTIDE SEQUENCE</scope>
    <source>
        <strain evidence="3">cv. AKA8401</strain>
    </source>
</reference>
<sequence length="212" mass="24814">MLNLDMSEMPVSPTTETSSRDRMGKYVGASYVDARRKEFLNLIEGDRPVAEYEVEFLRLSRYARGMVVSEYEQYVCFDDSFRDNLRVLIALQRERDFSTLVKKAKIAERRTRVCLRCGSLDYRIRECPLRADQMQAQGMDWMVKRRVSLEYATKRVVLRTEEDNEVSGLRECFCINRDHVPEYTENEVSAKAKNRTIDAILACGRLYDNPYT</sequence>
<feature type="region of interest" description="Disordered" evidence="1">
    <location>
        <begin position="1"/>
        <end position="21"/>
    </location>
</feature>
<proteinExistence type="predicted"/>
<protein>
    <submittedName>
        <fullName evidence="2">Cutinase gene palindrome-binding</fullName>
    </submittedName>
</protein>
<gene>
    <name evidence="2" type="ORF">F383_06957</name>
</gene>
<dbReference type="PANTHER" id="PTHR34482:SF36">
    <property type="entry name" value="RETROTRANSPOSON GAG DOMAIN-CONTAINING PROTEIN"/>
    <property type="match status" value="1"/>
</dbReference>
<dbReference type="EMBL" id="KN432524">
    <property type="protein sequence ID" value="KHG25448.1"/>
    <property type="molecule type" value="Genomic_DNA"/>
</dbReference>
<keyword evidence="3" id="KW-1185">Reference proteome</keyword>